<dbReference type="CDD" id="cd08977">
    <property type="entry name" value="SusD"/>
    <property type="match status" value="1"/>
</dbReference>
<dbReference type="InterPro" id="IPR033985">
    <property type="entry name" value="SusD-like_N"/>
</dbReference>
<dbReference type="AlphaFoldDB" id="A0A4Q5LQG6"/>
<reference evidence="9 10" key="1">
    <citation type="submission" date="2019-02" db="EMBL/GenBank/DDBJ databases">
        <title>Bacterial novel species Mucilaginibacter sp. 17JY9-4 isolated from soil.</title>
        <authorList>
            <person name="Jung H.-Y."/>
        </authorList>
    </citation>
    <scope>NUCLEOTIDE SEQUENCE [LARGE SCALE GENOMIC DNA]</scope>
    <source>
        <strain evidence="9 10">17JY9-4</strain>
    </source>
</reference>
<evidence type="ECO:0000256" key="2">
    <source>
        <dbReference type="ARBA" id="ARBA00006275"/>
    </source>
</evidence>
<comment type="caution">
    <text evidence="9">The sequence shown here is derived from an EMBL/GenBank/DDBJ whole genome shotgun (WGS) entry which is preliminary data.</text>
</comment>
<evidence type="ECO:0000256" key="4">
    <source>
        <dbReference type="ARBA" id="ARBA00023136"/>
    </source>
</evidence>
<dbReference type="Proteomes" id="UP000293331">
    <property type="component" value="Unassembled WGS sequence"/>
</dbReference>
<dbReference type="SUPFAM" id="SSF48452">
    <property type="entry name" value="TPR-like"/>
    <property type="match status" value="1"/>
</dbReference>
<dbReference type="RefSeq" id="WP_129875846.1">
    <property type="nucleotide sequence ID" value="NZ_SEWG01000002.1"/>
</dbReference>
<sequence length="499" mass="56458">MKFNFKKLRICLLLILTITASSCKKYLDEERRDNFNTGNYFTTASQAKTFVNGIYANLYMFQNGDAYGESPFITLELFAGHTTTLGQSVNNKQVINQSTSPTNPGFETVWSNSYAAIANANVALKRIPEITMPDADKKKLLGEVYFLRAFFYYHLVRLYGDVPLITEPVTITSETLYPERSPVAAVYDLIVADLKAAKDSGMPETDQTGRASIGAVRTLLGSVYLTMAGYPLKKIENYALAAAEVLPVLSDYTLFDKYDYLHDNAHKNQGELIFQINYLVGIKENAIPQLTLPFNLQVGSYGDHLGAMIPTDEFVASYPAGDLRTEERQFYFSSYPKDKDPGTIIQFGEHALYKYFHVESALGNGKSDENWTLLRLPEAMLIYAEAQNEADGSPNSTSRDAINAIRNRAHLAPIGALSQSAFREEVWQQRYHELAYENKAYFDMQRTHKRYDVATHSFPDATTGKNEQDVTFKEQYYLWPIPQREMNTNPKLTQNPGWQ</sequence>
<evidence type="ECO:0000256" key="1">
    <source>
        <dbReference type="ARBA" id="ARBA00004442"/>
    </source>
</evidence>
<dbReference type="EMBL" id="SEWG01000002">
    <property type="protein sequence ID" value="RYU91589.1"/>
    <property type="molecule type" value="Genomic_DNA"/>
</dbReference>
<proteinExistence type="inferred from homology"/>
<evidence type="ECO:0000259" key="7">
    <source>
        <dbReference type="Pfam" id="PF07980"/>
    </source>
</evidence>
<organism evidence="9 10">
    <name type="scientific">Mucilaginibacter terrigena</name>
    <dbReference type="NCBI Taxonomy" id="2492395"/>
    <lineage>
        <taxon>Bacteria</taxon>
        <taxon>Pseudomonadati</taxon>
        <taxon>Bacteroidota</taxon>
        <taxon>Sphingobacteriia</taxon>
        <taxon>Sphingobacteriales</taxon>
        <taxon>Sphingobacteriaceae</taxon>
        <taxon>Mucilaginibacter</taxon>
    </lineage>
</organism>
<feature type="domain" description="SusD-like N-terminal" evidence="8">
    <location>
        <begin position="25"/>
        <end position="225"/>
    </location>
</feature>
<evidence type="ECO:0000256" key="5">
    <source>
        <dbReference type="ARBA" id="ARBA00023237"/>
    </source>
</evidence>
<accession>A0A4Q5LQG6</accession>
<evidence type="ECO:0000259" key="8">
    <source>
        <dbReference type="Pfam" id="PF14322"/>
    </source>
</evidence>
<feature type="signal peptide" evidence="6">
    <location>
        <begin position="1"/>
        <end position="22"/>
    </location>
</feature>
<comment type="subcellular location">
    <subcellularLocation>
        <location evidence="1">Cell outer membrane</location>
    </subcellularLocation>
</comment>
<dbReference type="Pfam" id="PF14322">
    <property type="entry name" value="SusD-like_3"/>
    <property type="match status" value="1"/>
</dbReference>
<keyword evidence="4" id="KW-0472">Membrane</keyword>
<evidence type="ECO:0000256" key="6">
    <source>
        <dbReference type="SAM" id="SignalP"/>
    </source>
</evidence>
<dbReference type="GO" id="GO:0009279">
    <property type="term" value="C:cell outer membrane"/>
    <property type="evidence" value="ECO:0007669"/>
    <property type="project" value="UniProtKB-SubCell"/>
</dbReference>
<dbReference type="Pfam" id="PF07980">
    <property type="entry name" value="SusD_RagB"/>
    <property type="match status" value="1"/>
</dbReference>
<keyword evidence="5" id="KW-0998">Cell outer membrane</keyword>
<dbReference type="PROSITE" id="PS51257">
    <property type="entry name" value="PROKAR_LIPOPROTEIN"/>
    <property type="match status" value="1"/>
</dbReference>
<dbReference type="OrthoDB" id="5694214at2"/>
<dbReference type="Gene3D" id="1.25.40.390">
    <property type="match status" value="1"/>
</dbReference>
<dbReference type="InterPro" id="IPR011990">
    <property type="entry name" value="TPR-like_helical_dom_sf"/>
</dbReference>
<evidence type="ECO:0000313" key="10">
    <source>
        <dbReference type="Proteomes" id="UP000293331"/>
    </source>
</evidence>
<name>A0A4Q5LQG6_9SPHI</name>
<evidence type="ECO:0000256" key="3">
    <source>
        <dbReference type="ARBA" id="ARBA00022729"/>
    </source>
</evidence>
<keyword evidence="10" id="KW-1185">Reference proteome</keyword>
<gene>
    <name evidence="9" type="ORF">EWM62_06520</name>
</gene>
<comment type="similarity">
    <text evidence="2">Belongs to the SusD family.</text>
</comment>
<feature type="domain" description="RagB/SusD" evidence="7">
    <location>
        <begin position="328"/>
        <end position="498"/>
    </location>
</feature>
<dbReference type="InterPro" id="IPR012944">
    <property type="entry name" value="SusD_RagB_dom"/>
</dbReference>
<protein>
    <submittedName>
        <fullName evidence="9">RagB/SusD family nutrient uptake outer membrane protein</fullName>
    </submittedName>
</protein>
<evidence type="ECO:0000313" key="9">
    <source>
        <dbReference type="EMBL" id="RYU91589.1"/>
    </source>
</evidence>
<feature type="chain" id="PRO_5020714742" evidence="6">
    <location>
        <begin position="23"/>
        <end position="499"/>
    </location>
</feature>
<keyword evidence="3 6" id="KW-0732">Signal</keyword>